<dbReference type="InterPro" id="IPR030821">
    <property type="entry name" value="Synergist_CTERM"/>
</dbReference>
<name>A0ABS9EN95_9BACT</name>
<dbReference type="RefSeq" id="WP_236098941.1">
    <property type="nucleotide sequence ID" value="NZ_JAKGUD010000004.1"/>
</dbReference>
<proteinExistence type="predicted"/>
<sequence length="744" mass="80273">MKTVIRSVSSLLTAITLIFLSLSPGWADPMLLYVTCDSAYTAGTFGSVDSIKGTVTATPDRIVNLNGDSKVFTYSHDGSPYVWVANGSSWGTDQDLDQVYVYPLGSYDDGSRIFAGNRGTNVYDLASHNGRVYLANYANLSMSVYQGDDLSRLESLCLDFSTILPKYVPNYVTGYFNAMKIVDGYIYALFMCSDSPSDYYGNDGPGVLLKIDPQDSSVQAYAKVGKNAKHISHYNGAIYVTCFGGSMGYGNVAPTNETRIDKVNITTDSEEMPVTTFLGKDDITKGVGEHYAFENFMVDDGGTAYFIAYLNDGSWPSVNKLCKIDMAKPSEMQTVYTGPWMNASAMDRERDIMWISCRGTGEGDSYIKGFDLKGDQIASFDGSDLGNMPYSLAIVPISAGGTAPAKASILSPADGATVSADAVTFKWYSPDGSDGKKYSIHLGTAADELYPVLVNSAKTEIDPGTVNLLSGKTYSWRVDVTANDKTTKGDLFSFKTASEAYVVSPDMGVAFLDDSISTDIVSYDRAELEQKDISIQVASADVPLAGSNETYFRDESRKIEITLSDDTGIYRTPTMEVCLSVDLKTKAPDTYEEIKDEIAGGSGTLVKAVLTRMAFYKQIQGTTYDLAALAKEQDSADYDKYFSVEMKGGILSITTRIVLTNADGGSNVVSTKESGTDRFFLVHCDSKTESGKTVLIDPLWLGIKDTSSDDPGKTGVSGGGCNAVGFSGGTLSLLLPLLILLKKR</sequence>
<dbReference type="NCBIfam" id="TIGR04564">
    <property type="entry name" value="Synergist_CTERM"/>
    <property type="match status" value="1"/>
</dbReference>
<dbReference type="Proteomes" id="UP001200430">
    <property type="component" value="Unassembled WGS sequence"/>
</dbReference>
<keyword evidence="2" id="KW-1185">Reference proteome</keyword>
<evidence type="ECO:0000313" key="2">
    <source>
        <dbReference type="Proteomes" id="UP001200430"/>
    </source>
</evidence>
<evidence type="ECO:0000313" key="1">
    <source>
        <dbReference type="EMBL" id="MCF4142179.1"/>
    </source>
</evidence>
<gene>
    <name evidence="1" type="ORF">L2W38_05070</name>
</gene>
<dbReference type="EMBL" id="JAKGUD010000004">
    <property type="protein sequence ID" value="MCF4142179.1"/>
    <property type="molecule type" value="Genomic_DNA"/>
</dbReference>
<dbReference type="Gene3D" id="2.60.40.10">
    <property type="entry name" value="Immunoglobulins"/>
    <property type="match status" value="1"/>
</dbReference>
<protein>
    <submittedName>
        <fullName evidence="1">SYNERG-CTERM sorting domain-containing protein</fullName>
    </submittedName>
</protein>
<accession>A0ABS9EN95</accession>
<dbReference type="InterPro" id="IPR013783">
    <property type="entry name" value="Ig-like_fold"/>
</dbReference>
<organism evidence="1 2">
    <name type="scientific">Dethiosulfovibrio marinus</name>
    <dbReference type="NCBI Taxonomy" id="133532"/>
    <lineage>
        <taxon>Bacteria</taxon>
        <taxon>Thermotogati</taxon>
        <taxon>Synergistota</taxon>
        <taxon>Synergistia</taxon>
        <taxon>Synergistales</taxon>
        <taxon>Dethiosulfovibrionaceae</taxon>
        <taxon>Dethiosulfovibrio</taxon>
    </lineage>
</organism>
<comment type="caution">
    <text evidence="1">The sequence shown here is derived from an EMBL/GenBank/DDBJ whole genome shotgun (WGS) entry which is preliminary data.</text>
</comment>
<dbReference type="SUPFAM" id="SSF63825">
    <property type="entry name" value="YWTD domain"/>
    <property type="match status" value="1"/>
</dbReference>
<reference evidence="1 2" key="1">
    <citation type="submission" date="2022-01" db="EMBL/GenBank/DDBJ databases">
        <title>Dethiosulfovibrio faecalis sp. nov., a novel proteolytic, non-sulfur-reducing bacterium isolated from a marine aquaculture solid waste bioreactor.</title>
        <authorList>
            <person name="Grabowski S."/>
            <person name="Apolinario E."/>
            <person name="Schneider N."/>
            <person name="Marshall C.W."/>
            <person name="Sowers K.R."/>
        </authorList>
    </citation>
    <scope>NUCLEOTIDE SEQUENCE [LARGE SCALE GENOMIC DNA]</scope>
    <source>
        <strain evidence="1 2">DSM 12537</strain>
    </source>
</reference>